<evidence type="ECO:0000313" key="3">
    <source>
        <dbReference type="Proteomes" id="UP000068196"/>
    </source>
</evidence>
<feature type="transmembrane region" description="Helical" evidence="1">
    <location>
        <begin position="7"/>
        <end position="29"/>
    </location>
</feature>
<dbReference type="AlphaFoldDB" id="A0A0U5AWU9"/>
<protein>
    <submittedName>
        <fullName evidence="2">Uncharacterized protein</fullName>
    </submittedName>
</protein>
<dbReference type="EMBL" id="AP014945">
    <property type="protein sequence ID" value="BAU22895.1"/>
    <property type="molecule type" value="Genomic_DNA"/>
</dbReference>
<dbReference type="PATRIC" id="fig|1653476.3.peg.516"/>
<organism evidence="2 3">
    <name type="scientific">Caldimicrobium thiodismutans</name>
    <dbReference type="NCBI Taxonomy" id="1653476"/>
    <lineage>
        <taxon>Bacteria</taxon>
        <taxon>Pseudomonadati</taxon>
        <taxon>Thermodesulfobacteriota</taxon>
        <taxon>Thermodesulfobacteria</taxon>
        <taxon>Thermodesulfobacteriales</taxon>
        <taxon>Thermodesulfobacteriaceae</taxon>
        <taxon>Caldimicrobium</taxon>
    </lineage>
</organism>
<dbReference type="Gene3D" id="6.10.250.2540">
    <property type="match status" value="1"/>
</dbReference>
<evidence type="ECO:0000313" key="2">
    <source>
        <dbReference type="EMBL" id="BAU22895.1"/>
    </source>
</evidence>
<dbReference type="Proteomes" id="UP000068196">
    <property type="component" value="Chromosome"/>
</dbReference>
<dbReference type="STRING" id="1653476.THC_0501"/>
<dbReference type="RefSeq" id="WP_068512858.1">
    <property type="nucleotide sequence ID" value="NZ_AP014945.1"/>
</dbReference>
<evidence type="ECO:0000256" key="1">
    <source>
        <dbReference type="SAM" id="Phobius"/>
    </source>
</evidence>
<keyword evidence="3" id="KW-1185">Reference proteome</keyword>
<dbReference type="KEGG" id="cthi:THC_0501"/>
<keyword evidence="1" id="KW-0812">Transmembrane</keyword>
<name>A0A0U5AWU9_9BACT</name>
<reference evidence="2 3" key="1">
    <citation type="journal article" date="2016" name="Int. J. Syst. Evol. Microbiol.">
        <title>Caldimicrobium thiodismutans sp. nov., a sulfur-disproportionating bacterium isolated from a hot spring, and emended description of the genus Caldimicrobium.</title>
        <authorList>
            <person name="Kojima H."/>
            <person name="Umezawa K."/>
            <person name="Fukui M."/>
        </authorList>
    </citation>
    <scope>NUCLEOTIDE SEQUENCE [LARGE SCALE GENOMIC DNA]</scope>
    <source>
        <strain evidence="2 3">TF1</strain>
    </source>
</reference>
<proteinExistence type="predicted"/>
<keyword evidence="1" id="KW-0472">Membrane</keyword>
<dbReference type="OrthoDB" id="9795653at2"/>
<keyword evidence="1" id="KW-1133">Transmembrane helix</keyword>
<gene>
    <name evidence="2" type="ORF">THC_0501</name>
</gene>
<feature type="transmembrane region" description="Helical" evidence="1">
    <location>
        <begin position="83"/>
        <end position="104"/>
    </location>
</feature>
<accession>A0A0U5AWU9</accession>
<sequence length="154" mass="18618">MQSKFKEVFFGFLFLIFFEMTLYGVSYSAKEVPFTLEDRDRLIRVEAKLTEFDKRFEQIDKRFEQIDKRFEQIDKRFEELRNFLWILSGIFTALVVAVIGLALWDRRTMLREARREALEALEKDGTLKRVLEALREFAKEDQRFAEILRKFNLL</sequence>
<reference evidence="3" key="2">
    <citation type="journal article" date="2016" name="Int. J. Syst. Evol. Microbiol.">
        <title>Caldimicrobium thiodismutans sp. nov., a sulfur-disproportionating bacterium isolated from a hot spring.</title>
        <authorList>
            <person name="Kojima H."/>
            <person name="Umezawa K."/>
            <person name="Fukui M."/>
        </authorList>
    </citation>
    <scope>NUCLEOTIDE SEQUENCE [LARGE SCALE GENOMIC DNA]</scope>
    <source>
        <strain evidence="3">TF1</strain>
    </source>
</reference>